<keyword evidence="10" id="KW-1133">Transmembrane helix</keyword>
<keyword evidence="10" id="KW-0472">Membrane</keyword>
<dbReference type="PROSITE" id="PS00041">
    <property type="entry name" value="HTH_ARAC_FAMILY_1"/>
    <property type="match status" value="1"/>
</dbReference>
<evidence type="ECO:0000256" key="6">
    <source>
        <dbReference type="ARBA" id="ARBA00023015"/>
    </source>
</evidence>
<dbReference type="InterPro" id="IPR011110">
    <property type="entry name" value="Reg_prop"/>
</dbReference>
<keyword evidence="10" id="KW-0812">Transmembrane</keyword>
<dbReference type="SMART" id="SM00388">
    <property type="entry name" value="HisKA"/>
    <property type="match status" value="1"/>
</dbReference>
<protein>
    <recommendedName>
        <fullName evidence="2">histidine kinase</fullName>
        <ecNumber evidence="2">2.7.13.3</ecNumber>
    </recommendedName>
</protein>
<dbReference type="RefSeq" id="WP_072765156.1">
    <property type="nucleotide sequence ID" value="NZ_FQYX01000022.1"/>
</dbReference>
<dbReference type="CDD" id="cd00082">
    <property type="entry name" value="HisKA"/>
    <property type="match status" value="1"/>
</dbReference>
<dbReference type="SMART" id="SM00387">
    <property type="entry name" value="HATPase_c"/>
    <property type="match status" value="1"/>
</dbReference>
<dbReference type="STRING" id="558155.SAMN04487911_12231"/>
<evidence type="ECO:0000313" key="14">
    <source>
        <dbReference type="EMBL" id="SHJ47032.1"/>
    </source>
</evidence>
<dbReference type="SUPFAM" id="SSF101898">
    <property type="entry name" value="NHL repeat"/>
    <property type="match status" value="1"/>
</dbReference>
<organism evidence="14 15">
    <name type="scientific">Arenibacter nanhaiticus</name>
    <dbReference type="NCBI Taxonomy" id="558155"/>
    <lineage>
        <taxon>Bacteria</taxon>
        <taxon>Pseudomonadati</taxon>
        <taxon>Bacteroidota</taxon>
        <taxon>Flavobacteriia</taxon>
        <taxon>Flavobacteriales</taxon>
        <taxon>Flavobacteriaceae</taxon>
        <taxon>Arenibacter</taxon>
    </lineage>
</organism>
<dbReference type="EMBL" id="FQYX01000022">
    <property type="protein sequence ID" value="SHJ47032.1"/>
    <property type="molecule type" value="Genomic_DNA"/>
</dbReference>
<evidence type="ECO:0000259" key="11">
    <source>
        <dbReference type="PROSITE" id="PS01124"/>
    </source>
</evidence>
<dbReference type="InterPro" id="IPR013783">
    <property type="entry name" value="Ig-like_fold"/>
</dbReference>
<dbReference type="EC" id="2.7.13.3" evidence="2"/>
<evidence type="ECO:0000256" key="1">
    <source>
        <dbReference type="ARBA" id="ARBA00000085"/>
    </source>
</evidence>
<feature type="domain" description="HTH araC/xylS-type" evidence="11">
    <location>
        <begin position="1237"/>
        <end position="1336"/>
    </location>
</feature>
<dbReference type="InterPro" id="IPR003594">
    <property type="entry name" value="HATPase_dom"/>
</dbReference>
<dbReference type="InterPro" id="IPR015943">
    <property type="entry name" value="WD40/YVTN_repeat-like_dom_sf"/>
</dbReference>
<dbReference type="PRINTS" id="PR00344">
    <property type="entry name" value="BCTRLSENSOR"/>
</dbReference>
<dbReference type="FunFam" id="2.60.40.10:FF:000791">
    <property type="entry name" value="Two-component system sensor histidine kinase/response regulator"/>
    <property type="match status" value="1"/>
</dbReference>
<dbReference type="SUPFAM" id="SSF47384">
    <property type="entry name" value="Homodimeric domain of signal transducing histidine kinase"/>
    <property type="match status" value="1"/>
</dbReference>
<dbReference type="SUPFAM" id="SSF46689">
    <property type="entry name" value="Homeodomain-like"/>
    <property type="match status" value="1"/>
</dbReference>
<dbReference type="Gene3D" id="2.60.40.10">
    <property type="entry name" value="Immunoglobulins"/>
    <property type="match status" value="1"/>
</dbReference>
<dbReference type="SUPFAM" id="SSF55874">
    <property type="entry name" value="ATPase domain of HSP90 chaperone/DNA topoisomerase II/histidine kinase"/>
    <property type="match status" value="1"/>
</dbReference>
<dbReference type="GO" id="GO:0003700">
    <property type="term" value="F:DNA-binding transcription factor activity"/>
    <property type="evidence" value="ECO:0007669"/>
    <property type="project" value="InterPro"/>
</dbReference>
<dbReference type="Pfam" id="PF12833">
    <property type="entry name" value="HTH_18"/>
    <property type="match status" value="1"/>
</dbReference>
<keyword evidence="5" id="KW-0418">Kinase</keyword>
<dbReference type="SMART" id="SM00342">
    <property type="entry name" value="HTH_ARAC"/>
    <property type="match status" value="1"/>
</dbReference>
<dbReference type="Pfam" id="PF07494">
    <property type="entry name" value="Reg_prop"/>
    <property type="match status" value="4"/>
</dbReference>
<proteinExistence type="predicted"/>
<name>A0A1M6JK78_9FLAO</name>
<dbReference type="Gene3D" id="3.40.50.2300">
    <property type="match status" value="1"/>
</dbReference>
<dbReference type="InterPro" id="IPR018060">
    <property type="entry name" value="HTH_AraC"/>
</dbReference>
<comment type="catalytic activity">
    <reaction evidence="1">
        <text>ATP + protein L-histidine = ADP + protein N-phospho-L-histidine.</text>
        <dbReference type="EC" id="2.7.13.3"/>
    </reaction>
</comment>
<evidence type="ECO:0000313" key="15">
    <source>
        <dbReference type="Proteomes" id="UP000184231"/>
    </source>
</evidence>
<keyword evidence="4" id="KW-0808">Transferase</keyword>
<evidence type="ECO:0000256" key="5">
    <source>
        <dbReference type="ARBA" id="ARBA00022777"/>
    </source>
</evidence>
<evidence type="ECO:0000259" key="13">
    <source>
        <dbReference type="PROSITE" id="PS50110"/>
    </source>
</evidence>
<evidence type="ECO:0000256" key="7">
    <source>
        <dbReference type="ARBA" id="ARBA00023125"/>
    </source>
</evidence>
<dbReference type="PANTHER" id="PTHR43547">
    <property type="entry name" value="TWO-COMPONENT HISTIDINE KINASE"/>
    <property type="match status" value="1"/>
</dbReference>
<reference evidence="15" key="1">
    <citation type="submission" date="2016-11" db="EMBL/GenBank/DDBJ databases">
        <authorList>
            <person name="Varghese N."/>
            <person name="Submissions S."/>
        </authorList>
    </citation>
    <scope>NUCLEOTIDE SEQUENCE [LARGE SCALE GENOMIC DNA]</scope>
    <source>
        <strain evidence="15">CGMCC 1.8863</strain>
    </source>
</reference>
<evidence type="ECO:0000256" key="2">
    <source>
        <dbReference type="ARBA" id="ARBA00012438"/>
    </source>
</evidence>
<evidence type="ECO:0000256" key="9">
    <source>
        <dbReference type="PROSITE-ProRule" id="PRU00169"/>
    </source>
</evidence>
<dbReference type="PROSITE" id="PS50110">
    <property type="entry name" value="RESPONSE_REGULATORY"/>
    <property type="match status" value="1"/>
</dbReference>
<dbReference type="Pfam" id="PF02518">
    <property type="entry name" value="HATPase_c"/>
    <property type="match status" value="1"/>
</dbReference>
<feature type="domain" description="Response regulatory" evidence="13">
    <location>
        <begin position="1090"/>
        <end position="1205"/>
    </location>
</feature>
<dbReference type="PROSITE" id="PS01124">
    <property type="entry name" value="HTH_ARAC_FAMILY_2"/>
    <property type="match status" value="1"/>
</dbReference>
<feature type="domain" description="Histidine kinase" evidence="12">
    <location>
        <begin position="847"/>
        <end position="1056"/>
    </location>
</feature>
<keyword evidence="8" id="KW-0804">Transcription</keyword>
<dbReference type="PANTHER" id="PTHR43547:SF2">
    <property type="entry name" value="HYBRID SIGNAL TRANSDUCTION HISTIDINE KINASE C"/>
    <property type="match status" value="1"/>
</dbReference>
<accession>A0A1M6JK78</accession>
<keyword evidence="7" id="KW-0238">DNA-binding</keyword>
<dbReference type="Pfam" id="PF00512">
    <property type="entry name" value="HisKA"/>
    <property type="match status" value="1"/>
</dbReference>
<dbReference type="Gene3D" id="3.30.565.10">
    <property type="entry name" value="Histidine kinase-like ATPase, C-terminal domain"/>
    <property type="match status" value="1"/>
</dbReference>
<dbReference type="InterPro" id="IPR003661">
    <property type="entry name" value="HisK_dim/P_dom"/>
</dbReference>
<dbReference type="InterPro" id="IPR004358">
    <property type="entry name" value="Sig_transdc_His_kin-like_C"/>
</dbReference>
<dbReference type="FunFam" id="3.30.565.10:FF:000006">
    <property type="entry name" value="Sensor histidine kinase WalK"/>
    <property type="match status" value="1"/>
</dbReference>
<dbReference type="InterPro" id="IPR009057">
    <property type="entry name" value="Homeodomain-like_sf"/>
</dbReference>
<gene>
    <name evidence="14" type="ORF">SAMN04487911_12231</name>
</gene>
<dbReference type="SMART" id="SM00448">
    <property type="entry name" value="REC"/>
    <property type="match status" value="1"/>
</dbReference>
<dbReference type="InterPro" id="IPR001789">
    <property type="entry name" value="Sig_transdc_resp-reg_receiver"/>
</dbReference>
<dbReference type="Gene3D" id="1.10.10.60">
    <property type="entry name" value="Homeodomain-like"/>
    <property type="match status" value="1"/>
</dbReference>
<dbReference type="InterPro" id="IPR018062">
    <property type="entry name" value="HTH_AraC-typ_CS"/>
</dbReference>
<dbReference type="Gene3D" id="1.10.287.130">
    <property type="match status" value="1"/>
</dbReference>
<dbReference type="Gene3D" id="2.130.10.10">
    <property type="entry name" value="YVTN repeat-like/Quinoprotein amine dehydrogenase"/>
    <property type="match status" value="2"/>
</dbReference>
<dbReference type="InterPro" id="IPR005467">
    <property type="entry name" value="His_kinase_dom"/>
</dbReference>
<dbReference type="Proteomes" id="UP000184231">
    <property type="component" value="Unassembled WGS sequence"/>
</dbReference>
<evidence type="ECO:0000256" key="4">
    <source>
        <dbReference type="ARBA" id="ARBA00022679"/>
    </source>
</evidence>
<dbReference type="InterPro" id="IPR036890">
    <property type="entry name" value="HATPase_C_sf"/>
</dbReference>
<dbReference type="InterPro" id="IPR011123">
    <property type="entry name" value="Y_Y_Y"/>
</dbReference>
<dbReference type="InterPro" id="IPR036097">
    <property type="entry name" value="HisK_dim/P_sf"/>
</dbReference>
<evidence type="ECO:0000259" key="12">
    <source>
        <dbReference type="PROSITE" id="PS50109"/>
    </source>
</evidence>
<keyword evidence="15" id="KW-1185">Reference proteome</keyword>
<feature type="transmembrane region" description="Helical" evidence="10">
    <location>
        <begin position="793"/>
        <end position="815"/>
    </location>
</feature>
<evidence type="ECO:0000256" key="10">
    <source>
        <dbReference type="SAM" id="Phobius"/>
    </source>
</evidence>
<dbReference type="SUPFAM" id="SSF52172">
    <property type="entry name" value="CheY-like"/>
    <property type="match status" value="1"/>
</dbReference>
<dbReference type="Pfam" id="PF07495">
    <property type="entry name" value="Y_Y_Y"/>
    <property type="match status" value="1"/>
</dbReference>
<feature type="modified residue" description="4-aspartylphosphate" evidence="9">
    <location>
        <position position="1138"/>
    </location>
</feature>
<evidence type="ECO:0000256" key="3">
    <source>
        <dbReference type="ARBA" id="ARBA00022553"/>
    </source>
</evidence>
<dbReference type="GO" id="GO:0000155">
    <property type="term" value="F:phosphorelay sensor kinase activity"/>
    <property type="evidence" value="ECO:0007669"/>
    <property type="project" value="InterPro"/>
</dbReference>
<evidence type="ECO:0000256" key="8">
    <source>
        <dbReference type="ARBA" id="ARBA00023163"/>
    </source>
</evidence>
<dbReference type="PROSITE" id="PS50109">
    <property type="entry name" value="HIS_KIN"/>
    <property type="match status" value="1"/>
</dbReference>
<keyword evidence="3 9" id="KW-0597">Phosphoprotein</keyword>
<dbReference type="Pfam" id="PF00072">
    <property type="entry name" value="Response_reg"/>
    <property type="match status" value="1"/>
</dbReference>
<dbReference type="SUPFAM" id="SSF63829">
    <property type="entry name" value="Calcium-dependent phosphotriesterase"/>
    <property type="match status" value="2"/>
</dbReference>
<dbReference type="GO" id="GO:0043565">
    <property type="term" value="F:sequence-specific DNA binding"/>
    <property type="evidence" value="ECO:0007669"/>
    <property type="project" value="InterPro"/>
</dbReference>
<dbReference type="InterPro" id="IPR011006">
    <property type="entry name" value="CheY-like_superfamily"/>
</dbReference>
<keyword evidence="6" id="KW-0805">Transcription regulation</keyword>
<sequence length="1341" mass="152230">MRNCSALKIFAFYLLILCNANWLYGFQDIRFDHLTDTEGLSNNSITAIVRDKVGFMWFGSYDGLNKYDGRDITSYRYTGGDDTGIKDNHITYLFSDSKGELWIGTRNGGLLKYDFDQDAFRSFPLLDQHSQIGVEIRAIAEDNNGNIWVATIAYGLFRISVEGHIDNYTNSLQSNPRLESNNITALCFNKETNELLIGAKSPFLETWDLTTNSIQRLPLINEDEKVYVKKIVLDKTGGVWAATYKKGLFHIRKGRSVINFNTLNSNIKHNVLFNLFYNLENNTLWLATDGRGIQIYDIDKNNFIQISKSLSPTSLSSNSVLEIYADKTGFMWIGTQYGGVNIYNKHYEKYNTLNIYQGLTHNRIKSFLQYDKDHIYIGTDGGGVCLFDRGTNKITKIDIGYGTASANSLRKRSNGSIIIGTYGNGLIEYDPNSKSSKSMLPPGFLDNNSSEIYIQDVLEVDKNLWFATPYGLYYVSQDKKVTKIVLQNPEAVADDHQLNSLMCLTLADKYLWAGTKAGFVKIDIGNKRADEYFKIVPTTGLTPRDKNIVNRIKKRNNELYLCTDSGLEIFDLQSASISKHKGFEALKGIAIHDIVFQDNGQLWIATNKGLATFNNHNRTINYEDNLKGLQGNSITTTYRADDGELYIGGNKGINHFYPENLNSDTNIVPIVFTDFKLFNKHVDFSNKDGLISKHISKHISTYECITLKADQNDISFDFVALDYNLPNQLNYSYMLENYDRNWNHVNDLTTAGYTNLPPGQFKLKVKASSSSGDRSTKELTMNIKILPPWYKTIWALIVYVLFILFLLYVYFRIVLNWTNLNHRLEIEKLEKQRTEAWNKERIEFFTNISHEFKTPLSLILAPIDGMIEKGSGTSYDYELIKKNANRLLRLINQLMDFRRNEIDNLNISLSKFEINSFIKDILNSFHNLSQQKGVRLSYGKSAETWIKLDKDKLDKIIFNLLSNAFKACKEGDTIKLSVSVQGNLLEVKVEDSGKGIAKKNLNRIFERFYQIEQNNGGTGIGLSLTKRYLELMNGTIEVHSRFNVGTTFVISIPVELTGHPNESFHSSRADAPALPDAIDLAELPSSDAKKILIVEDDIEILNYLSQQLTGRYNVYTASSGTEGINRALERWPDLIISDVMMPGISGFDLCKKIKSDIRTNHIPVILLTAFSSEEGLFEGAEIGADLYISKPFNLKLLLLQINTLLSNIEKRRLKYKETMMNPVQDDNGCKQINHFIDRATNVVLDNIANSAFTVGDLSSELAMHRTNLHHKLTSLTGMAPSEFIRSIKLKESLKPLSEGSMSISEIAYSVGFNTPAYFTKCFRKQYGCLPKEYKRHLETSH</sequence>